<dbReference type="InterPro" id="IPR028941">
    <property type="entry name" value="WHIM2_dom"/>
</dbReference>
<evidence type="ECO:0000256" key="8">
    <source>
        <dbReference type="ARBA" id="ARBA00023117"/>
    </source>
</evidence>
<proteinExistence type="inferred from homology"/>
<accession>H3BH80</accession>
<evidence type="ECO:0000256" key="12">
    <source>
        <dbReference type="PROSITE-ProRule" id="PRU00035"/>
    </source>
</evidence>
<feature type="compositionally biased region" description="Polar residues" evidence="15">
    <location>
        <begin position="1306"/>
        <end position="1321"/>
    </location>
</feature>
<keyword evidence="8 12" id="KW-0103">Bromodomain</keyword>
<feature type="domain" description="Bromo" evidence="16">
    <location>
        <begin position="1753"/>
        <end position="1823"/>
    </location>
</feature>
<dbReference type="SMART" id="SM00391">
    <property type="entry name" value="MBD"/>
    <property type="match status" value="1"/>
</dbReference>
<dbReference type="CDD" id="cd05503">
    <property type="entry name" value="Bromo_BAZ2A_B_like"/>
    <property type="match status" value="1"/>
</dbReference>
<dbReference type="PROSITE" id="PS50016">
    <property type="entry name" value="ZF_PHD_2"/>
    <property type="match status" value="1"/>
</dbReference>
<dbReference type="EMBL" id="AFYH01001569">
    <property type="status" value="NOT_ANNOTATED_CDS"/>
    <property type="molecule type" value="Genomic_DNA"/>
</dbReference>
<dbReference type="EMBL" id="AFYH01001570">
    <property type="status" value="NOT_ANNOTATED_CDS"/>
    <property type="molecule type" value="Genomic_DNA"/>
</dbReference>
<name>H3BH80_LATCH</name>
<keyword evidence="6" id="KW-0805">Transcription regulation</keyword>
<dbReference type="PRINTS" id="PR00503">
    <property type="entry name" value="BROMODOMAIN"/>
</dbReference>
<feature type="region of interest" description="Disordered" evidence="15">
    <location>
        <begin position="246"/>
        <end position="288"/>
    </location>
</feature>
<dbReference type="PANTHER" id="PTHR45915:SF5">
    <property type="entry name" value="BROMODOMAIN ADJACENT TO ZINC FINGER DOMAIN PROTEIN 2A"/>
    <property type="match status" value="1"/>
</dbReference>
<dbReference type="PROSITE" id="PS50827">
    <property type="entry name" value="DDT"/>
    <property type="match status" value="1"/>
</dbReference>
<evidence type="ECO:0000256" key="4">
    <source>
        <dbReference type="ARBA" id="ARBA00022771"/>
    </source>
</evidence>
<keyword evidence="3" id="KW-0479">Metal-binding</keyword>
<keyword evidence="5" id="KW-0862">Zinc</keyword>
<dbReference type="GeneTree" id="ENSGT00940000159490"/>
<dbReference type="Bgee" id="ENSLACG00000018672">
    <property type="expression patterns" value="Expressed in muscle tissue and 6 other cell types or tissues"/>
</dbReference>
<dbReference type="PROSITE" id="PS50014">
    <property type="entry name" value="BROMODOMAIN_2"/>
    <property type="match status" value="1"/>
</dbReference>
<dbReference type="Pfam" id="PF01429">
    <property type="entry name" value="MBD"/>
    <property type="match status" value="1"/>
</dbReference>
<feature type="region of interest" description="Disordered" evidence="15">
    <location>
        <begin position="1306"/>
        <end position="1330"/>
    </location>
</feature>
<dbReference type="PROSITE" id="PS50982">
    <property type="entry name" value="MBD"/>
    <property type="match status" value="1"/>
</dbReference>
<feature type="compositionally biased region" description="Polar residues" evidence="15">
    <location>
        <begin position="222"/>
        <end position="235"/>
    </location>
</feature>
<dbReference type="InterPro" id="IPR018359">
    <property type="entry name" value="Bromodomain_CS"/>
</dbReference>
<feature type="compositionally biased region" description="Polar residues" evidence="15">
    <location>
        <begin position="1230"/>
        <end position="1239"/>
    </location>
</feature>
<reference evidence="21" key="1">
    <citation type="submission" date="2011-08" db="EMBL/GenBank/DDBJ databases">
        <title>The draft genome of Latimeria chalumnae.</title>
        <authorList>
            <person name="Di Palma F."/>
            <person name="Alfoldi J."/>
            <person name="Johnson J."/>
            <person name="Berlin A."/>
            <person name="Gnerre S."/>
            <person name="Jaffe D."/>
            <person name="MacCallum I."/>
            <person name="Young S."/>
            <person name="Walker B.J."/>
            <person name="Lander E."/>
            <person name="Lindblad-Toh K."/>
        </authorList>
    </citation>
    <scope>NUCLEOTIDE SEQUENCE [LARGE SCALE GENOMIC DNA]</scope>
    <source>
        <strain evidence="21">Wild caught</strain>
    </source>
</reference>
<evidence type="ECO:0000256" key="10">
    <source>
        <dbReference type="ARBA" id="ARBA00023163"/>
    </source>
</evidence>
<feature type="region of interest" description="Disordered" evidence="15">
    <location>
        <begin position="1708"/>
        <end position="1732"/>
    </location>
</feature>
<feature type="domain" description="PHD-type" evidence="17">
    <location>
        <begin position="1619"/>
        <end position="1669"/>
    </location>
</feature>
<dbReference type="SUPFAM" id="SSF47370">
    <property type="entry name" value="Bromodomain"/>
    <property type="match status" value="1"/>
</dbReference>
<evidence type="ECO:0000313" key="21">
    <source>
        <dbReference type="Proteomes" id="UP000008672"/>
    </source>
</evidence>
<feature type="compositionally biased region" description="Low complexity" evidence="15">
    <location>
        <begin position="16"/>
        <end position="32"/>
    </location>
</feature>
<keyword evidence="7 14" id="KW-0175">Coiled coil</keyword>
<dbReference type="eggNOG" id="KOG1245">
    <property type="taxonomic scope" value="Eukaryota"/>
</dbReference>
<protein>
    <submittedName>
        <fullName evidence="20">Bromodomain adjacent to zinc finger domain 2A</fullName>
    </submittedName>
</protein>
<feature type="region of interest" description="Disordered" evidence="15">
    <location>
        <begin position="1143"/>
        <end position="1166"/>
    </location>
</feature>
<feature type="domain" description="MBD" evidence="19">
    <location>
        <begin position="529"/>
        <end position="600"/>
    </location>
</feature>
<feature type="region of interest" description="Disordered" evidence="15">
    <location>
        <begin position="634"/>
        <end position="658"/>
    </location>
</feature>
<dbReference type="PANTHER" id="PTHR45915">
    <property type="entry name" value="TRANSCRIPTION INTERMEDIARY FACTOR"/>
    <property type="match status" value="1"/>
</dbReference>
<evidence type="ECO:0000256" key="7">
    <source>
        <dbReference type="ARBA" id="ARBA00023054"/>
    </source>
</evidence>
<dbReference type="GO" id="GO:0033553">
    <property type="term" value="C:rDNA heterochromatin"/>
    <property type="evidence" value="ECO:0007669"/>
    <property type="project" value="TreeGrafter"/>
</dbReference>
<dbReference type="CDD" id="cd15629">
    <property type="entry name" value="PHD_BAZ2A"/>
    <property type="match status" value="1"/>
</dbReference>
<evidence type="ECO:0000256" key="13">
    <source>
        <dbReference type="PROSITE-ProRule" id="PRU00146"/>
    </source>
</evidence>
<dbReference type="GO" id="GO:0008270">
    <property type="term" value="F:zinc ion binding"/>
    <property type="evidence" value="ECO:0007669"/>
    <property type="project" value="UniProtKB-KW"/>
</dbReference>
<dbReference type="GO" id="GO:0003677">
    <property type="term" value="F:DNA binding"/>
    <property type="evidence" value="ECO:0007669"/>
    <property type="project" value="UniProtKB-KW"/>
</dbReference>
<dbReference type="InterPro" id="IPR011011">
    <property type="entry name" value="Znf_FYVE_PHD"/>
</dbReference>
<dbReference type="FunFam" id="3.30.890.10:FF:000002">
    <property type="entry name" value="Bromodomain adjacent to zinc finger domain protein 2B"/>
    <property type="match status" value="1"/>
</dbReference>
<dbReference type="Pfam" id="PF15613">
    <property type="entry name" value="WSD"/>
    <property type="match status" value="1"/>
</dbReference>
<dbReference type="Proteomes" id="UP000008672">
    <property type="component" value="Unassembled WGS sequence"/>
</dbReference>
<reference evidence="20" key="3">
    <citation type="submission" date="2025-09" db="UniProtKB">
        <authorList>
            <consortium name="Ensembl"/>
        </authorList>
    </citation>
    <scope>IDENTIFICATION</scope>
</reference>
<evidence type="ECO:0000256" key="5">
    <source>
        <dbReference type="ARBA" id="ARBA00022833"/>
    </source>
</evidence>
<dbReference type="HOGENOM" id="CLU_000899_1_0_1"/>
<dbReference type="FunFam" id="3.30.40.10:FF:000199">
    <property type="entry name" value="Bromodomain adjacent to zinc finger domain 2B"/>
    <property type="match status" value="1"/>
</dbReference>
<evidence type="ECO:0000259" key="16">
    <source>
        <dbReference type="PROSITE" id="PS50014"/>
    </source>
</evidence>
<comment type="subcellular location">
    <subcellularLocation>
        <location evidence="1">Nucleus</location>
    </subcellularLocation>
</comment>
<evidence type="ECO:0000256" key="9">
    <source>
        <dbReference type="ARBA" id="ARBA00023125"/>
    </source>
</evidence>
<evidence type="ECO:0000256" key="11">
    <source>
        <dbReference type="ARBA" id="ARBA00023242"/>
    </source>
</evidence>
<dbReference type="InterPro" id="IPR013083">
    <property type="entry name" value="Znf_RING/FYVE/PHD"/>
</dbReference>
<evidence type="ECO:0000256" key="2">
    <source>
        <dbReference type="ARBA" id="ARBA00007444"/>
    </source>
</evidence>
<dbReference type="Ensembl" id="ENSLACT00000021392.1">
    <property type="protein sequence ID" value="ENSLACP00000021251.1"/>
    <property type="gene ID" value="ENSLACG00000018672.1"/>
</dbReference>
<comment type="similarity">
    <text evidence="2">Belongs to the WAL family.</text>
</comment>
<dbReference type="SMART" id="SM00297">
    <property type="entry name" value="BROMO"/>
    <property type="match status" value="1"/>
</dbReference>
<keyword evidence="9" id="KW-0238">DNA-binding</keyword>
<feature type="domain" description="DDT" evidence="18">
    <location>
        <begin position="829"/>
        <end position="894"/>
    </location>
</feature>
<dbReference type="FunCoup" id="H3BH80">
    <property type="interactions" value="2069"/>
</dbReference>
<sequence>DMETNNHFGFAGLPTASTASGLKPSSSSGESLYTNGSTMNYSQQGKSLNGDMNVNGISTVSRTSTSGTFPSATEPTSIDHHPDMSYDFLWNYMQYPSMNSGNVKENQAASQFPAHGPYQLNGIVGAVKQTEHIATSRGQEYWENGTQSLMGLNFNSQGLQNSYPNQNFGLVQNGPQNFYMVTQPTDGIDPTVPSFPQSQTLQQQDIQFSEVSLKGLDPAVSENGTETAAGLSSTAMEPALETSRYNGSEAMVEPPEDSLHLGPEDDENCLADPSQLNPPLEESETSGGVNVGSFSTSPAVGVFFGIQESTAESEEEKTSPEKILSLPALDCTDGPSLDTSTSFNIMADDSQNSAPLFVTTASSILDNSMADDSQSSVPLLITTASSPVTVCLRTPAVNWSDHVSCHSDTNLTGYPLLSFELSTVAFPCLAPNFSLSLPPPSLFNIIVYQFNSRYESDTDANQHCEETESLDVKTPLKQEQDCTFPLGDTAQGSVQENSTPLKIKEEAETLNAASTNATCCSGEVPRRRIASREEVQIPLKHGWRREVRIKKGSSRWQGETWYYAPCGKRMKQFPEVIKYLIRNQVQDVSRELFSFSPRMPVGDFYEERDTPEGMQWFKLTSEEIPSRIIAITGKRGRPRNSEKGKVKAAPRVKRGRGRPPKVKMVELLSKDDARLMKKLEAQDVLSDEDKLKLSEIKKKMRRKVQRQHCCFFLGGEARNKRKQEAKNAKKKEEKKKAKLHPRVVETLKIEFCIGVMKIEALKAKEKEKEKVKAARKAVDKKLLAQRRLEERRRQQTILEELKKPTEDMCLTDHQPLPEFARIPGLVLPGRAFSNCLTIVEFLHSYGKVLGFDVSRGVPNLCTLQEGLLNVGDSLGEVQDLLVRLLQAALRDPGLPSHYQSVKVLGEKVSEIGLNRDNVSEALRIFLEAYGVEMEFCESLRTKPFHAHPPEKKAVILAFLVNELNGSTIVTQEIDKTLDNMANYRKNKWIIEGKLRSRLKIALAKKTGQPEPVITTMEEGQRRRSARIVEEEEEEEEEGKGKKSRKEVEGESLSTASIPEIERQIDKLTKRQLFFRKKLLHASQTLRALSLGQDRYKRRYWVLPHLGGIFVEGSEGVPAAEDFMKEREESMKILVSKISPVKSEPKGVVGSPDLTATPGRSRGRPRKIKLEPGVAGAAKQRRRGKSKLANGLLEDWHAAGRSQLEHSQSAMLSWLTQSQTSLLNSSALSSPGTLNSTGASSAAREGSANLDNVKENAEKRGQWFNLLPRTPCDAASVTRPSVASDQSPPKKTEALLVLNSPNFNPAKSSAVTSLQHSRTPKGQASPVATPGVHLLGFTLPGQPKRRGRPPTKFFKHIEQKYFTQLIALPVPEAIEMQKGWWWIKDPKQLNDVLKVLHPRGIREKALHKHLTKHLEYLKEVCIRPKNDPIFEFSQEEDSPISTQTLETWSVIERTREVDLAILQWVEELEQRVLAADLQLRGWTCPDPDSTREDLDYLEHKLDPMEDGTMKSKKDSTYIPRIGTNPLDLAVMRLAALESNIEKRYLKEPLWNLSEVVVEKVLTQTFQAAENGLSETKEEYEITPRIRTWRQTIERCRNSAQVSLCIQQLEKSIAWEKSVNKVTCLVCRKGDNDEYLLLCDQCDRGCHMYCHRPKITEVPDGDWFCPVCISRVSTVAFGNLNCGGGRGEIKVCCSTLPFANGVSPRKRRCLKRSKKRRRGRPSWRDGLSPAKRRRLTTKNHTSDLTFCEIILMEMEAHDDAWPFLEPVNPRLVPGYRKIIKHPMDFSAMRERLLSRGYSSCEEFASDAMLIFDNCQTFNEDDSEVGKAGHAMRKFFESRWAEFYQGKSVSL</sequence>
<evidence type="ECO:0000313" key="20">
    <source>
        <dbReference type="Ensembl" id="ENSLACP00000021251.1"/>
    </source>
</evidence>
<dbReference type="InterPro" id="IPR019787">
    <property type="entry name" value="Znf_PHD-finger"/>
</dbReference>
<dbReference type="Gene3D" id="3.30.890.10">
    <property type="entry name" value="Methyl-cpg-binding Protein 2, Chain A"/>
    <property type="match status" value="1"/>
</dbReference>
<feature type="region of interest" description="Disordered" evidence="15">
    <location>
        <begin position="1"/>
        <end position="80"/>
    </location>
</feature>
<dbReference type="InterPro" id="IPR001487">
    <property type="entry name" value="Bromodomain"/>
</dbReference>
<organism evidence="20 21">
    <name type="scientific">Latimeria chalumnae</name>
    <name type="common">Coelacanth</name>
    <dbReference type="NCBI Taxonomy" id="7897"/>
    <lineage>
        <taxon>Eukaryota</taxon>
        <taxon>Metazoa</taxon>
        <taxon>Chordata</taxon>
        <taxon>Craniata</taxon>
        <taxon>Vertebrata</taxon>
        <taxon>Euteleostomi</taxon>
        <taxon>Coelacanthiformes</taxon>
        <taxon>Coelacanthidae</taxon>
        <taxon>Latimeria</taxon>
    </lineage>
</organism>
<dbReference type="Pfam" id="PF02791">
    <property type="entry name" value="DDT"/>
    <property type="match status" value="1"/>
</dbReference>
<dbReference type="OMA" id="FWGNGTQ"/>
<dbReference type="InParanoid" id="H3BH80"/>
<keyword evidence="11" id="KW-0539">Nucleus</keyword>
<dbReference type="EMBL" id="AFYH01001573">
    <property type="status" value="NOT_ANNOTATED_CDS"/>
    <property type="molecule type" value="Genomic_DNA"/>
</dbReference>
<dbReference type="PROSITE" id="PS00633">
    <property type="entry name" value="BROMODOMAIN_1"/>
    <property type="match status" value="1"/>
</dbReference>
<dbReference type="InterPro" id="IPR001965">
    <property type="entry name" value="Znf_PHD"/>
</dbReference>
<dbReference type="Pfam" id="PF00439">
    <property type="entry name" value="Bromodomain"/>
    <property type="match status" value="1"/>
</dbReference>
<feature type="compositionally biased region" description="Basic residues" evidence="15">
    <location>
        <begin position="646"/>
        <end position="658"/>
    </location>
</feature>
<evidence type="ECO:0000259" key="19">
    <source>
        <dbReference type="PROSITE" id="PS50982"/>
    </source>
</evidence>
<feature type="coiled-coil region" evidence="14">
    <location>
        <begin position="718"/>
        <end position="781"/>
    </location>
</feature>
<evidence type="ECO:0000256" key="14">
    <source>
        <dbReference type="SAM" id="Coils"/>
    </source>
</evidence>
<keyword evidence="21" id="KW-1185">Reference proteome</keyword>
<keyword evidence="10" id="KW-0804">Transcription</keyword>
<dbReference type="EMBL" id="AFYH01001571">
    <property type="status" value="NOT_ANNOTATED_CDS"/>
    <property type="molecule type" value="Genomic_DNA"/>
</dbReference>
<dbReference type="SMART" id="SM00571">
    <property type="entry name" value="DDT"/>
    <property type="match status" value="1"/>
</dbReference>
<reference evidence="20" key="2">
    <citation type="submission" date="2025-08" db="UniProtKB">
        <authorList>
            <consortium name="Ensembl"/>
        </authorList>
    </citation>
    <scope>IDENTIFICATION</scope>
</reference>
<dbReference type="InterPro" id="IPR037374">
    <property type="entry name" value="BAZ2A/B_Bromo"/>
</dbReference>
<evidence type="ECO:0000259" key="17">
    <source>
        <dbReference type="PROSITE" id="PS50016"/>
    </source>
</evidence>
<dbReference type="Pfam" id="PF00628">
    <property type="entry name" value="PHD"/>
    <property type="match status" value="1"/>
</dbReference>
<dbReference type="STRING" id="7897.ENSLACP00000021251"/>
<dbReference type="InterPro" id="IPR001739">
    <property type="entry name" value="Methyl_CpG_DNA-bd"/>
</dbReference>
<evidence type="ECO:0000256" key="3">
    <source>
        <dbReference type="ARBA" id="ARBA00022723"/>
    </source>
</evidence>
<dbReference type="SUPFAM" id="SSF54171">
    <property type="entry name" value="DNA-binding domain"/>
    <property type="match status" value="1"/>
</dbReference>
<dbReference type="EMBL" id="AFYH01001572">
    <property type="status" value="NOT_ANNOTATED_CDS"/>
    <property type="molecule type" value="Genomic_DNA"/>
</dbReference>
<keyword evidence="4 13" id="KW-0863">Zinc-finger</keyword>
<evidence type="ECO:0000256" key="15">
    <source>
        <dbReference type="SAM" id="MobiDB-lite"/>
    </source>
</evidence>
<gene>
    <name evidence="20" type="primary">BAZ2A</name>
</gene>
<evidence type="ECO:0000256" key="6">
    <source>
        <dbReference type="ARBA" id="ARBA00023015"/>
    </source>
</evidence>
<feature type="compositionally biased region" description="Polar residues" evidence="15">
    <location>
        <begin position="33"/>
        <end position="76"/>
    </location>
</feature>
<dbReference type="InterPro" id="IPR016177">
    <property type="entry name" value="DNA-bd_dom_sf"/>
</dbReference>
<dbReference type="InterPro" id="IPR036427">
    <property type="entry name" value="Bromodomain-like_sf"/>
</dbReference>
<evidence type="ECO:0000259" key="18">
    <source>
        <dbReference type="PROSITE" id="PS50827"/>
    </source>
</evidence>
<dbReference type="SMART" id="SM00384">
    <property type="entry name" value="AT_hook"/>
    <property type="match status" value="5"/>
</dbReference>
<dbReference type="InterPro" id="IPR028940">
    <property type="entry name" value="PHD_BAZ2A"/>
</dbReference>
<dbReference type="Gene3D" id="1.20.920.10">
    <property type="entry name" value="Bromodomain-like"/>
    <property type="match status" value="1"/>
</dbReference>
<feature type="region of interest" description="Disordered" evidence="15">
    <location>
        <begin position="218"/>
        <end position="237"/>
    </location>
</feature>
<feature type="compositionally biased region" description="Basic residues" evidence="15">
    <location>
        <begin position="1708"/>
        <end position="1719"/>
    </location>
</feature>
<feature type="region of interest" description="Disordered" evidence="15">
    <location>
        <begin position="1224"/>
        <end position="1250"/>
    </location>
</feature>
<dbReference type="GO" id="GO:0005634">
    <property type="term" value="C:nucleus"/>
    <property type="evidence" value="ECO:0007669"/>
    <property type="project" value="UniProtKB-SubCell"/>
</dbReference>
<dbReference type="SMART" id="SM00249">
    <property type="entry name" value="PHD"/>
    <property type="match status" value="1"/>
</dbReference>
<dbReference type="InterPro" id="IPR018501">
    <property type="entry name" value="DDT_dom"/>
</dbReference>
<dbReference type="Gene3D" id="3.30.40.10">
    <property type="entry name" value="Zinc/RING finger domain, C3HC4 (zinc finger)"/>
    <property type="match status" value="1"/>
</dbReference>
<dbReference type="SUPFAM" id="SSF57903">
    <property type="entry name" value="FYVE/PHD zinc finger"/>
    <property type="match status" value="1"/>
</dbReference>
<dbReference type="CDD" id="cd01397">
    <property type="entry name" value="HAT_MBD"/>
    <property type="match status" value="1"/>
</dbReference>
<feature type="region of interest" description="Disordered" evidence="15">
    <location>
        <begin position="1013"/>
        <end position="1054"/>
    </location>
</feature>
<dbReference type="InterPro" id="IPR017956">
    <property type="entry name" value="AT_hook_DNA-bd_motif"/>
</dbReference>
<evidence type="ECO:0000256" key="1">
    <source>
        <dbReference type="ARBA" id="ARBA00004123"/>
    </source>
</evidence>